<keyword evidence="4 7" id="KW-1133">Transmembrane helix</keyword>
<dbReference type="GeneTree" id="ENSGT00940000161376"/>
<dbReference type="SUPFAM" id="SSF48652">
    <property type="entry name" value="Tetraspanin"/>
    <property type="match status" value="1"/>
</dbReference>
<feature type="transmembrane region" description="Helical" evidence="7">
    <location>
        <begin position="192"/>
        <end position="221"/>
    </location>
</feature>
<dbReference type="InterPro" id="IPR000301">
    <property type="entry name" value="Tetraspanin_animals"/>
</dbReference>
<accession>A0A3B5K530</accession>
<evidence type="ECO:0000256" key="3">
    <source>
        <dbReference type="ARBA" id="ARBA00022692"/>
    </source>
</evidence>
<sequence length="261" mass="28636">MAQINACLKRVFIVFNIFFAVVGAVILGLTLLSQVVISSHGGDQVAGRTAGLIILYIMGSVTMVIAILGAYGAHKENRVCLIVFLVCMVIGSLITLRTGIPAVIARSQIEGLLREKFSELVPLDKAPSDVRVMADELQKELHCCGLFSYKDWEGEIPDSCLCRDDTESECQQISYRMTLMSESIYSKPCFPIIVYFVLLVADIMLAVIFSLAVLAILGVTLSSIMIHQMRYPARAHAVLTVPAIFTTAPPKYQELQSAPLY</sequence>
<feature type="disulfide bond" evidence="6">
    <location>
        <begin position="143"/>
        <end position="170"/>
    </location>
</feature>
<dbReference type="InParanoid" id="A0A3B5K530"/>
<evidence type="ECO:0000256" key="5">
    <source>
        <dbReference type="ARBA" id="ARBA00023136"/>
    </source>
</evidence>
<evidence type="ECO:0000313" key="9">
    <source>
        <dbReference type="Proteomes" id="UP000005226"/>
    </source>
</evidence>
<keyword evidence="5 7" id="KW-0472">Membrane</keyword>
<evidence type="ECO:0000256" key="1">
    <source>
        <dbReference type="ARBA" id="ARBA00004141"/>
    </source>
</evidence>
<dbReference type="PANTHER" id="PTHR19282">
    <property type="entry name" value="TETRASPANIN"/>
    <property type="match status" value="1"/>
</dbReference>
<dbReference type="AlphaFoldDB" id="A0A3B5K530"/>
<dbReference type="InterPro" id="IPR018499">
    <property type="entry name" value="Tetraspanin/Peripherin"/>
</dbReference>
<dbReference type="KEGG" id="tru:101067360"/>
<evidence type="ECO:0000256" key="7">
    <source>
        <dbReference type="RuleBase" id="RU361218"/>
    </source>
</evidence>
<keyword evidence="9" id="KW-1185">Reference proteome</keyword>
<feature type="transmembrane region" description="Helical" evidence="7">
    <location>
        <begin position="79"/>
        <end position="104"/>
    </location>
</feature>
<dbReference type="GeneID" id="101067360"/>
<dbReference type="PRINTS" id="PR00259">
    <property type="entry name" value="TMFOUR"/>
</dbReference>
<dbReference type="OrthoDB" id="5982705at2759"/>
<dbReference type="OMA" id="IMIHQLR"/>
<dbReference type="PIRSF" id="PIRSF002419">
    <property type="entry name" value="Tetraspanin"/>
    <property type="match status" value="1"/>
</dbReference>
<keyword evidence="6" id="KW-1015">Disulfide bond</keyword>
<reference evidence="8 9" key="1">
    <citation type="journal article" date="2011" name="Genome Biol. Evol.">
        <title>Integration of the genetic map and genome assembly of fugu facilitates insights into distinct features of genome evolution in teleosts and mammals.</title>
        <authorList>
            <person name="Kai W."/>
            <person name="Kikuchi K."/>
            <person name="Tohari S."/>
            <person name="Chew A.K."/>
            <person name="Tay A."/>
            <person name="Fujiwara A."/>
            <person name="Hosoya S."/>
            <person name="Suetake H."/>
            <person name="Naruse K."/>
            <person name="Brenner S."/>
            <person name="Suzuki Y."/>
            <person name="Venkatesh B."/>
        </authorList>
    </citation>
    <scope>NUCLEOTIDE SEQUENCE [LARGE SCALE GENOMIC DNA]</scope>
</reference>
<dbReference type="RefSeq" id="XP_003977201.2">
    <property type="nucleotide sequence ID" value="XM_003977152.3"/>
</dbReference>
<feature type="transmembrane region" description="Helical" evidence="7">
    <location>
        <begin position="49"/>
        <end position="72"/>
    </location>
</feature>
<gene>
    <name evidence="8" type="primary">LOC101067360</name>
</gene>
<evidence type="ECO:0000256" key="2">
    <source>
        <dbReference type="ARBA" id="ARBA00006840"/>
    </source>
</evidence>
<dbReference type="Proteomes" id="UP000005226">
    <property type="component" value="Chromosome 18"/>
</dbReference>
<proteinExistence type="inferred from homology"/>
<dbReference type="GO" id="GO:0016020">
    <property type="term" value="C:membrane"/>
    <property type="evidence" value="ECO:0007669"/>
    <property type="project" value="UniProtKB-SubCell"/>
</dbReference>
<evidence type="ECO:0000256" key="6">
    <source>
        <dbReference type="PIRSR" id="PIRSR002419-1"/>
    </source>
</evidence>
<dbReference type="Pfam" id="PF00335">
    <property type="entry name" value="Tetraspanin"/>
    <property type="match status" value="1"/>
</dbReference>
<feature type="transmembrane region" description="Helical" evidence="7">
    <location>
        <begin position="12"/>
        <end position="37"/>
    </location>
</feature>
<evidence type="ECO:0000256" key="4">
    <source>
        <dbReference type="ARBA" id="ARBA00022989"/>
    </source>
</evidence>
<comment type="similarity">
    <text evidence="2 7">Belongs to the tetraspanin (TM4SF) family.</text>
</comment>
<dbReference type="Gene3D" id="1.10.1450.10">
    <property type="entry name" value="Tetraspanin"/>
    <property type="match status" value="1"/>
</dbReference>
<dbReference type="InterPro" id="IPR008952">
    <property type="entry name" value="Tetraspanin_EC2_sf"/>
</dbReference>
<reference evidence="8" key="3">
    <citation type="submission" date="2025-09" db="UniProtKB">
        <authorList>
            <consortium name="Ensembl"/>
        </authorList>
    </citation>
    <scope>IDENTIFICATION</scope>
</reference>
<keyword evidence="3 7" id="KW-0812">Transmembrane</keyword>
<protein>
    <recommendedName>
        <fullName evidence="7">Tetraspanin</fullName>
    </recommendedName>
</protein>
<feature type="disulfide bond" evidence="6">
    <location>
        <begin position="144"/>
        <end position="160"/>
    </location>
</feature>
<dbReference type="PANTHER" id="PTHR19282:SF452">
    <property type="entry name" value="LD03691P"/>
    <property type="match status" value="1"/>
</dbReference>
<reference evidence="8" key="2">
    <citation type="submission" date="2025-08" db="UniProtKB">
        <authorList>
            <consortium name="Ensembl"/>
        </authorList>
    </citation>
    <scope>IDENTIFICATION</scope>
</reference>
<comment type="subcellular location">
    <subcellularLocation>
        <location evidence="1 7">Membrane</location>
        <topology evidence="1 7">Multi-pass membrane protein</topology>
    </subcellularLocation>
</comment>
<dbReference type="Ensembl" id="ENSTRUT00000058215.2">
    <property type="protein sequence ID" value="ENSTRUP00000048444.2"/>
    <property type="gene ID" value="ENSTRUG00000025948.2"/>
</dbReference>
<organism evidence="8 9">
    <name type="scientific">Takifugu rubripes</name>
    <name type="common">Japanese pufferfish</name>
    <name type="synonym">Fugu rubripes</name>
    <dbReference type="NCBI Taxonomy" id="31033"/>
    <lineage>
        <taxon>Eukaryota</taxon>
        <taxon>Metazoa</taxon>
        <taxon>Chordata</taxon>
        <taxon>Craniata</taxon>
        <taxon>Vertebrata</taxon>
        <taxon>Euteleostomi</taxon>
        <taxon>Actinopterygii</taxon>
        <taxon>Neopterygii</taxon>
        <taxon>Teleostei</taxon>
        <taxon>Neoteleostei</taxon>
        <taxon>Acanthomorphata</taxon>
        <taxon>Eupercaria</taxon>
        <taxon>Tetraodontiformes</taxon>
        <taxon>Tetradontoidea</taxon>
        <taxon>Tetraodontidae</taxon>
        <taxon>Takifugu</taxon>
    </lineage>
</organism>
<name>A0A3B5K530_TAKRU</name>
<evidence type="ECO:0000313" key="8">
    <source>
        <dbReference type="Ensembl" id="ENSTRUP00000048444.2"/>
    </source>
</evidence>